<sequence>MENLIVYNTGHSKRRIGRNMDGGYVINELPGNYDILISGGISNDISFEIDLLNTYKGINCLAYDGTTNLKIDEKQLNNNIKIIKKNLGKENNNNLTNLHEEIKDFNNIFLKLDIEGHEFRIIPTFNDEQMNKFKQIVLELHTPFDIQKYPDYFKGLSDLKIENLFDLLKKINKTHTLVHLHANNGCLMASVDKIPLPHVFEVTYIRNDFISKKSKNSIPLPTSLDCKNIVQKKDYLLDGFPYCCKY</sequence>
<dbReference type="PANTHER" id="PTHR32026">
    <property type="entry name" value="METHYLTRANSFERASE-LIKE PROTEIN 24"/>
    <property type="match status" value="1"/>
</dbReference>
<evidence type="ECO:0008006" key="2">
    <source>
        <dbReference type="Google" id="ProtNLM"/>
    </source>
</evidence>
<organism evidence="1">
    <name type="scientific">viral metagenome</name>
    <dbReference type="NCBI Taxonomy" id="1070528"/>
    <lineage>
        <taxon>unclassified sequences</taxon>
        <taxon>metagenomes</taxon>
        <taxon>organismal metagenomes</taxon>
    </lineage>
</organism>
<name>A0A6C0CX34_9ZZZZ</name>
<dbReference type="PANTHER" id="PTHR32026:SF10">
    <property type="entry name" value="METHYLTRANSFERASE-LIKE PROTEIN 24-RELATED"/>
    <property type="match status" value="1"/>
</dbReference>
<accession>A0A6C0CX34</accession>
<proteinExistence type="predicted"/>
<protein>
    <recommendedName>
        <fullName evidence="2">Methyltransferase FkbM domain-containing protein</fullName>
    </recommendedName>
</protein>
<evidence type="ECO:0000313" key="1">
    <source>
        <dbReference type="EMBL" id="QHT09068.1"/>
    </source>
</evidence>
<dbReference type="InterPro" id="IPR026913">
    <property type="entry name" value="METTL24"/>
</dbReference>
<reference evidence="1" key="1">
    <citation type="journal article" date="2020" name="Nature">
        <title>Giant virus diversity and host interactions through global metagenomics.</title>
        <authorList>
            <person name="Schulz F."/>
            <person name="Roux S."/>
            <person name="Paez-Espino D."/>
            <person name="Jungbluth S."/>
            <person name="Walsh D.A."/>
            <person name="Denef V.J."/>
            <person name="McMahon K.D."/>
            <person name="Konstantinidis K.T."/>
            <person name="Eloe-Fadrosh E.A."/>
            <person name="Kyrpides N.C."/>
            <person name="Woyke T."/>
        </authorList>
    </citation>
    <scope>NUCLEOTIDE SEQUENCE</scope>
    <source>
        <strain evidence="1">GVMAG-M-3300023109-53</strain>
    </source>
</reference>
<dbReference type="AlphaFoldDB" id="A0A6C0CX34"/>
<dbReference type="EMBL" id="MN739507">
    <property type="protein sequence ID" value="QHT09068.1"/>
    <property type="molecule type" value="Genomic_DNA"/>
</dbReference>